<comment type="similarity">
    <text evidence="2">Belongs to the purine-cytosine permease (2.A.39) family.</text>
</comment>
<reference evidence="7 8" key="1">
    <citation type="submission" date="2023-08" db="EMBL/GenBank/DDBJ databases">
        <title>Black Yeasts Isolated from many extreme environments.</title>
        <authorList>
            <person name="Coleine C."/>
            <person name="Stajich J.E."/>
            <person name="Selbmann L."/>
        </authorList>
    </citation>
    <scope>NUCLEOTIDE SEQUENCE [LARGE SCALE GENOMIC DNA]</scope>
    <source>
        <strain evidence="7 8">CCFEE 5935</strain>
    </source>
</reference>
<dbReference type="Proteomes" id="UP001337655">
    <property type="component" value="Unassembled WGS sequence"/>
</dbReference>
<dbReference type="GO" id="GO:0015205">
    <property type="term" value="F:nucleobase transmembrane transporter activity"/>
    <property type="evidence" value="ECO:0007669"/>
    <property type="project" value="TreeGrafter"/>
</dbReference>
<name>A0AAV9PMV8_9PEZI</name>
<sequence length="528" mass="57777">MAFAGLSKLVDKARVHPEEGGRVTDRWTNPDILPVLPENRTFNIKSYFGFWVAAGIAAVYWTMGSTAIANGLSAAQAIGAMIVGAAISCGITWGCSEFGIKYALGFPMLSRAVFGIGIQSYWGGLAMSVILSSRPFTDSRTAFPRGEHSMFPAHITTKDFIGTMIYFVIFTALMFVKPYKLQPFFITSFIGVSLTILGMFIWAMAVNGGVGDVVAPTAALSTGETVFQFVRAVCSLATTYTGVSIRHSDWTRYSARPRDAHLAIWIACPLVVIISSTFGILVTSAVRGIYGEIIWQPITLLAYIQDRDYSATTRAGTFFAGVGWFLSQMGVNVSSNAVATGMDLASIIPEFINVRRGSLILVAIALATCPWNLVNNPGTFITVISSLGIFISPLIGIYIADYTLVRYQKYKVSDLYRGDRSSIYWYQFGFHWRSFLTWICLIWMSLPGFAAAIDGFEINVAWERIFGVSFLIGLVGGFVIYLLICTLSPVPGADIYEPWSVVVGEADHDGSPRNSLEKITFEETSKSV</sequence>
<evidence type="ECO:0000256" key="4">
    <source>
        <dbReference type="ARBA" id="ARBA00022989"/>
    </source>
</evidence>
<keyword evidence="8" id="KW-1185">Reference proteome</keyword>
<organism evidence="7 8">
    <name type="scientific">Saxophila tyrrhenica</name>
    <dbReference type="NCBI Taxonomy" id="1690608"/>
    <lineage>
        <taxon>Eukaryota</taxon>
        <taxon>Fungi</taxon>
        <taxon>Dikarya</taxon>
        <taxon>Ascomycota</taxon>
        <taxon>Pezizomycotina</taxon>
        <taxon>Dothideomycetes</taxon>
        <taxon>Dothideomycetidae</taxon>
        <taxon>Mycosphaerellales</taxon>
        <taxon>Extremaceae</taxon>
        <taxon>Saxophila</taxon>
    </lineage>
</organism>
<feature type="transmembrane region" description="Helical" evidence="6">
    <location>
        <begin position="357"/>
        <end position="374"/>
    </location>
</feature>
<feature type="transmembrane region" description="Helical" evidence="6">
    <location>
        <begin position="108"/>
        <end position="131"/>
    </location>
</feature>
<evidence type="ECO:0000256" key="3">
    <source>
        <dbReference type="ARBA" id="ARBA00022692"/>
    </source>
</evidence>
<accession>A0AAV9PMV8</accession>
<dbReference type="RefSeq" id="XP_064663508.1">
    <property type="nucleotide sequence ID" value="XM_064797274.1"/>
</dbReference>
<feature type="transmembrane region" description="Helical" evidence="6">
    <location>
        <begin position="435"/>
        <end position="453"/>
    </location>
</feature>
<keyword evidence="4 6" id="KW-1133">Transmembrane helix</keyword>
<feature type="transmembrane region" description="Helical" evidence="6">
    <location>
        <begin position="48"/>
        <end position="68"/>
    </location>
</feature>
<dbReference type="GeneID" id="89921358"/>
<feature type="transmembrane region" description="Helical" evidence="6">
    <location>
        <begin position="160"/>
        <end position="176"/>
    </location>
</feature>
<feature type="transmembrane region" description="Helical" evidence="6">
    <location>
        <begin position="183"/>
        <end position="205"/>
    </location>
</feature>
<evidence type="ECO:0000313" key="8">
    <source>
        <dbReference type="Proteomes" id="UP001337655"/>
    </source>
</evidence>
<evidence type="ECO:0000256" key="1">
    <source>
        <dbReference type="ARBA" id="ARBA00004141"/>
    </source>
</evidence>
<dbReference type="InterPro" id="IPR045225">
    <property type="entry name" value="Uracil/uridine/allantoin_perm"/>
</dbReference>
<keyword evidence="5 6" id="KW-0472">Membrane</keyword>
<comment type="subcellular location">
    <subcellularLocation>
        <location evidence="1">Membrane</location>
        <topology evidence="1">Multi-pass membrane protein</topology>
    </subcellularLocation>
</comment>
<dbReference type="AlphaFoldDB" id="A0AAV9PMV8"/>
<proteinExistence type="inferred from homology"/>
<evidence type="ECO:0000256" key="6">
    <source>
        <dbReference type="SAM" id="Phobius"/>
    </source>
</evidence>
<feature type="transmembrane region" description="Helical" evidence="6">
    <location>
        <begin position="262"/>
        <end position="286"/>
    </location>
</feature>
<feature type="transmembrane region" description="Helical" evidence="6">
    <location>
        <begin position="74"/>
        <end position="96"/>
    </location>
</feature>
<evidence type="ECO:0000256" key="5">
    <source>
        <dbReference type="ARBA" id="ARBA00023136"/>
    </source>
</evidence>
<gene>
    <name evidence="7" type="ORF">LTR77_000006</name>
</gene>
<dbReference type="GO" id="GO:0005886">
    <property type="term" value="C:plasma membrane"/>
    <property type="evidence" value="ECO:0007669"/>
    <property type="project" value="TreeGrafter"/>
</dbReference>
<protein>
    <submittedName>
        <fullName evidence="7">Uncharacterized protein</fullName>
    </submittedName>
</protein>
<feature type="transmembrane region" description="Helical" evidence="6">
    <location>
        <begin position="380"/>
        <end position="400"/>
    </location>
</feature>
<comment type="caution">
    <text evidence="7">The sequence shown here is derived from an EMBL/GenBank/DDBJ whole genome shotgun (WGS) entry which is preliminary data.</text>
</comment>
<dbReference type="Gene3D" id="1.10.4160.10">
    <property type="entry name" value="Hydantoin permease"/>
    <property type="match status" value="1"/>
</dbReference>
<dbReference type="PANTHER" id="PTHR30618:SF15">
    <property type="entry name" value="NICOTINAMIDE RIBOSIDE TRANSPORTER 1-RELATED"/>
    <property type="match status" value="1"/>
</dbReference>
<dbReference type="InterPro" id="IPR001248">
    <property type="entry name" value="Pur-cyt_permease"/>
</dbReference>
<dbReference type="EMBL" id="JAVRRT010000001">
    <property type="protein sequence ID" value="KAK5174870.1"/>
    <property type="molecule type" value="Genomic_DNA"/>
</dbReference>
<dbReference type="Pfam" id="PF02133">
    <property type="entry name" value="Transp_cyt_pur"/>
    <property type="match status" value="1"/>
</dbReference>
<dbReference type="PANTHER" id="PTHR30618">
    <property type="entry name" value="NCS1 FAMILY PURINE/PYRIMIDINE TRANSPORTER"/>
    <property type="match status" value="1"/>
</dbReference>
<evidence type="ECO:0000256" key="2">
    <source>
        <dbReference type="ARBA" id="ARBA00008974"/>
    </source>
</evidence>
<evidence type="ECO:0000313" key="7">
    <source>
        <dbReference type="EMBL" id="KAK5174870.1"/>
    </source>
</evidence>
<keyword evidence="3 6" id="KW-0812">Transmembrane</keyword>
<feature type="transmembrane region" description="Helical" evidence="6">
    <location>
        <begin position="465"/>
        <end position="484"/>
    </location>
</feature>